<feature type="compositionally biased region" description="Acidic residues" evidence="1">
    <location>
        <begin position="127"/>
        <end position="160"/>
    </location>
</feature>
<evidence type="ECO:0000313" key="2">
    <source>
        <dbReference type="EMBL" id="KAF9483792.1"/>
    </source>
</evidence>
<dbReference type="EMBL" id="MU155150">
    <property type="protein sequence ID" value="KAF9483792.1"/>
    <property type="molecule type" value="Genomic_DNA"/>
</dbReference>
<dbReference type="Proteomes" id="UP000807469">
    <property type="component" value="Unassembled WGS sequence"/>
</dbReference>
<proteinExistence type="predicted"/>
<keyword evidence="3" id="KW-1185">Reference proteome</keyword>
<name>A0A9P5Z8W5_9AGAR</name>
<evidence type="ECO:0000256" key="1">
    <source>
        <dbReference type="SAM" id="MobiDB-lite"/>
    </source>
</evidence>
<dbReference type="AlphaFoldDB" id="A0A9P5Z8W5"/>
<comment type="caution">
    <text evidence="2">The sequence shown here is derived from an EMBL/GenBank/DDBJ whole genome shotgun (WGS) entry which is preliminary data.</text>
</comment>
<reference evidence="2" key="1">
    <citation type="submission" date="2020-11" db="EMBL/GenBank/DDBJ databases">
        <authorList>
            <consortium name="DOE Joint Genome Institute"/>
            <person name="Ahrendt S."/>
            <person name="Riley R."/>
            <person name="Andreopoulos W."/>
            <person name="Labutti K."/>
            <person name="Pangilinan J."/>
            <person name="Ruiz-Duenas F.J."/>
            <person name="Barrasa J.M."/>
            <person name="Sanchez-Garcia M."/>
            <person name="Camarero S."/>
            <person name="Miyauchi S."/>
            <person name="Serrano A."/>
            <person name="Linde D."/>
            <person name="Babiker R."/>
            <person name="Drula E."/>
            <person name="Ayuso-Fernandez I."/>
            <person name="Pacheco R."/>
            <person name="Padilla G."/>
            <person name="Ferreira P."/>
            <person name="Barriuso J."/>
            <person name="Kellner H."/>
            <person name="Castanera R."/>
            <person name="Alfaro M."/>
            <person name="Ramirez L."/>
            <person name="Pisabarro A.G."/>
            <person name="Kuo A."/>
            <person name="Tritt A."/>
            <person name="Lipzen A."/>
            <person name="He G."/>
            <person name="Yan M."/>
            <person name="Ng V."/>
            <person name="Cullen D."/>
            <person name="Martin F."/>
            <person name="Rosso M.-N."/>
            <person name="Henrissat B."/>
            <person name="Hibbett D."/>
            <person name="Martinez A.T."/>
            <person name="Grigoriev I.V."/>
        </authorList>
    </citation>
    <scope>NUCLEOTIDE SEQUENCE</scope>
    <source>
        <strain evidence="2">CIRM-BRFM 674</strain>
    </source>
</reference>
<accession>A0A9P5Z8W5</accession>
<evidence type="ECO:0000313" key="3">
    <source>
        <dbReference type="Proteomes" id="UP000807469"/>
    </source>
</evidence>
<sequence length="160" mass="17944">MSGATPTLIPSEYIFPRLLPQAPQPHPMPLSRRRVYNSINTVRDFQREMDELSDEENEVEDLNNHIHNRGFGFLVPIGRSLTRQEEKNDAEDDSDETGSDDQSNGIGHAPSVMEEDGDHNSAPDLDASMEDLDEDVTIDSDNDEPTEAETDEFEEASDLL</sequence>
<organism evidence="2 3">
    <name type="scientific">Pholiota conissans</name>
    <dbReference type="NCBI Taxonomy" id="109636"/>
    <lineage>
        <taxon>Eukaryota</taxon>
        <taxon>Fungi</taxon>
        <taxon>Dikarya</taxon>
        <taxon>Basidiomycota</taxon>
        <taxon>Agaricomycotina</taxon>
        <taxon>Agaricomycetes</taxon>
        <taxon>Agaricomycetidae</taxon>
        <taxon>Agaricales</taxon>
        <taxon>Agaricineae</taxon>
        <taxon>Strophariaceae</taxon>
        <taxon>Pholiota</taxon>
    </lineage>
</organism>
<dbReference type="OrthoDB" id="3267661at2759"/>
<protein>
    <submittedName>
        <fullName evidence="2">Uncharacterized protein</fullName>
    </submittedName>
</protein>
<gene>
    <name evidence="2" type="ORF">BDN70DRAFT_873417</name>
</gene>
<feature type="region of interest" description="Disordered" evidence="1">
    <location>
        <begin position="77"/>
        <end position="160"/>
    </location>
</feature>
<feature type="compositionally biased region" description="Acidic residues" evidence="1">
    <location>
        <begin position="88"/>
        <end position="99"/>
    </location>
</feature>